<evidence type="ECO:0000256" key="7">
    <source>
        <dbReference type="ARBA" id="ARBA00022840"/>
    </source>
</evidence>
<keyword evidence="10" id="KW-0675">Receptor</keyword>
<proteinExistence type="predicted"/>
<dbReference type="SUPFAM" id="SSF52058">
    <property type="entry name" value="L domain-like"/>
    <property type="match status" value="2"/>
</dbReference>
<dbReference type="PRINTS" id="PR00019">
    <property type="entry name" value="LEURICHRPT"/>
</dbReference>
<evidence type="ECO:0000256" key="1">
    <source>
        <dbReference type="ARBA" id="ARBA00004167"/>
    </source>
</evidence>
<dbReference type="InterPro" id="IPR003591">
    <property type="entry name" value="Leu-rich_rpt_typical-subtyp"/>
</dbReference>
<keyword evidence="5" id="KW-0677">Repeat</keyword>
<evidence type="ECO:0000313" key="13">
    <source>
        <dbReference type="Proteomes" id="UP001054889"/>
    </source>
</evidence>
<dbReference type="EMBL" id="BQKI01000012">
    <property type="protein sequence ID" value="GJN06167.1"/>
    <property type="molecule type" value="Genomic_DNA"/>
</dbReference>
<evidence type="ECO:0000256" key="5">
    <source>
        <dbReference type="ARBA" id="ARBA00022737"/>
    </source>
</evidence>
<keyword evidence="7" id="KW-0067">ATP-binding</keyword>
<accession>A0AAV5D6C8</accession>
<evidence type="ECO:0000256" key="10">
    <source>
        <dbReference type="ARBA" id="ARBA00023170"/>
    </source>
</evidence>
<keyword evidence="3" id="KW-0812">Transmembrane</keyword>
<keyword evidence="8" id="KW-1133">Transmembrane helix</keyword>
<dbReference type="FunFam" id="3.80.10.10:FF:000095">
    <property type="entry name" value="LRR receptor-like serine/threonine-protein kinase GSO1"/>
    <property type="match status" value="1"/>
</dbReference>
<evidence type="ECO:0000256" key="2">
    <source>
        <dbReference type="ARBA" id="ARBA00022614"/>
    </source>
</evidence>
<dbReference type="InterPro" id="IPR051716">
    <property type="entry name" value="Plant_RL_S/T_kinase"/>
</dbReference>
<evidence type="ECO:0000256" key="6">
    <source>
        <dbReference type="ARBA" id="ARBA00022741"/>
    </source>
</evidence>
<keyword evidence="4" id="KW-0732">Signal</keyword>
<dbReference type="InterPro" id="IPR032675">
    <property type="entry name" value="LRR_dom_sf"/>
</dbReference>
<reference evidence="12" key="2">
    <citation type="submission" date="2021-12" db="EMBL/GenBank/DDBJ databases">
        <title>Resequencing data analysis of finger millet.</title>
        <authorList>
            <person name="Hatakeyama M."/>
            <person name="Aluri S."/>
            <person name="Balachadran M.T."/>
            <person name="Sivarajan S.R."/>
            <person name="Poveda L."/>
            <person name="Shimizu-Inatsugi R."/>
            <person name="Schlapbach R."/>
            <person name="Sreeman S.M."/>
            <person name="Shimizu K.K."/>
        </authorList>
    </citation>
    <scope>NUCLEOTIDE SEQUENCE</scope>
</reference>
<keyword evidence="2" id="KW-0433">Leucine-rich repeat</keyword>
<gene>
    <name evidence="12" type="primary">ga23868</name>
    <name evidence="12" type="ORF">PR202_ga23868</name>
</gene>
<dbReference type="Pfam" id="PF13855">
    <property type="entry name" value="LRR_8"/>
    <property type="match status" value="3"/>
</dbReference>
<evidence type="ECO:0000256" key="9">
    <source>
        <dbReference type="ARBA" id="ARBA00023136"/>
    </source>
</evidence>
<dbReference type="InterPro" id="IPR001611">
    <property type="entry name" value="Leu-rich_rpt"/>
</dbReference>
<dbReference type="PANTHER" id="PTHR48053">
    <property type="entry name" value="LEUCINE RICH REPEAT FAMILY PROTEIN, EXPRESSED"/>
    <property type="match status" value="1"/>
</dbReference>
<name>A0AAV5D6C8_ELECO</name>
<evidence type="ECO:0000256" key="8">
    <source>
        <dbReference type="ARBA" id="ARBA00022989"/>
    </source>
</evidence>
<keyword evidence="13" id="KW-1185">Reference proteome</keyword>
<dbReference type="InterPro" id="IPR013210">
    <property type="entry name" value="LRR_N_plant-typ"/>
</dbReference>
<reference evidence="12" key="1">
    <citation type="journal article" date="2018" name="DNA Res.">
        <title>Multiple hybrid de novo genome assembly of finger millet, an orphan allotetraploid crop.</title>
        <authorList>
            <person name="Hatakeyama M."/>
            <person name="Aluri S."/>
            <person name="Balachadran M.T."/>
            <person name="Sivarajan S.R."/>
            <person name="Patrignani A."/>
            <person name="Gruter S."/>
            <person name="Poveda L."/>
            <person name="Shimizu-Inatsugi R."/>
            <person name="Baeten J."/>
            <person name="Francoijs K.J."/>
            <person name="Nataraja K.N."/>
            <person name="Reddy Y.A.N."/>
            <person name="Phadnis S."/>
            <person name="Ravikumar R.L."/>
            <person name="Schlapbach R."/>
            <person name="Sreeman S.M."/>
            <person name="Shimizu K.K."/>
        </authorList>
    </citation>
    <scope>NUCLEOTIDE SEQUENCE</scope>
</reference>
<evidence type="ECO:0000313" key="12">
    <source>
        <dbReference type="EMBL" id="GJN06167.1"/>
    </source>
</evidence>
<dbReference type="Gene3D" id="3.80.10.10">
    <property type="entry name" value="Ribonuclease Inhibitor"/>
    <property type="match status" value="4"/>
</dbReference>
<organism evidence="12 13">
    <name type="scientific">Eleusine coracana subsp. coracana</name>
    <dbReference type="NCBI Taxonomy" id="191504"/>
    <lineage>
        <taxon>Eukaryota</taxon>
        <taxon>Viridiplantae</taxon>
        <taxon>Streptophyta</taxon>
        <taxon>Embryophyta</taxon>
        <taxon>Tracheophyta</taxon>
        <taxon>Spermatophyta</taxon>
        <taxon>Magnoliopsida</taxon>
        <taxon>Liliopsida</taxon>
        <taxon>Poales</taxon>
        <taxon>Poaceae</taxon>
        <taxon>PACMAD clade</taxon>
        <taxon>Chloridoideae</taxon>
        <taxon>Cynodonteae</taxon>
        <taxon>Eleusininae</taxon>
        <taxon>Eleusine</taxon>
    </lineage>
</organism>
<dbReference type="Proteomes" id="UP001054889">
    <property type="component" value="Unassembled WGS sequence"/>
</dbReference>
<evidence type="ECO:0000259" key="11">
    <source>
        <dbReference type="Pfam" id="PF08263"/>
    </source>
</evidence>
<dbReference type="Gene3D" id="1.10.510.10">
    <property type="entry name" value="Transferase(Phosphotransferase) domain 1"/>
    <property type="match status" value="1"/>
</dbReference>
<dbReference type="SUPFAM" id="SSF56112">
    <property type="entry name" value="Protein kinase-like (PK-like)"/>
    <property type="match status" value="1"/>
</dbReference>
<dbReference type="SMART" id="SM00369">
    <property type="entry name" value="LRR_TYP"/>
    <property type="match status" value="4"/>
</dbReference>
<dbReference type="GO" id="GO:0016020">
    <property type="term" value="C:membrane"/>
    <property type="evidence" value="ECO:0007669"/>
    <property type="project" value="UniProtKB-SubCell"/>
</dbReference>
<dbReference type="AlphaFoldDB" id="A0AAV5D6C8"/>
<feature type="domain" description="Leucine-rich repeat-containing N-terminal plant-type" evidence="11">
    <location>
        <begin position="43"/>
        <end position="84"/>
    </location>
</feature>
<keyword evidence="9" id="KW-0472">Membrane</keyword>
<evidence type="ECO:0000256" key="4">
    <source>
        <dbReference type="ARBA" id="ARBA00022729"/>
    </source>
</evidence>
<protein>
    <recommendedName>
        <fullName evidence="11">Leucine-rich repeat-containing N-terminal plant-type domain-containing protein</fullName>
    </recommendedName>
</protein>
<dbReference type="PANTHER" id="PTHR48053:SF71">
    <property type="entry name" value="LEUCINE RICH REPEAT FAMILY PROTEIN, EXPRESSED"/>
    <property type="match status" value="1"/>
</dbReference>
<evidence type="ECO:0000256" key="3">
    <source>
        <dbReference type="ARBA" id="ARBA00022692"/>
    </source>
</evidence>
<dbReference type="InterPro" id="IPR011009">
    <property type="entry name" value="Kinase-like_dom_sf"/>
</dbReference>
<sequence length="603" mass="64783">MCERPRRRYLFPVGALIRSSQLLTILAFSSLWSCAIPASTPASNNDFETLICLKLHLSTSAGPLDSWNRSNSLHFCSWAGVTCSKARTSHVIALVLESSGLDGQIPTCIGNLTLVTKIHFPNNQLKGVIPPELGQLRRLRYLNLSSNSLTGTIPSTLSSTSLQVIDLGTNSLHGEIPEAFGMLSNISVLNLAGNRLTGNIPLSLVTSSSLVSLVLRNNSLTGSIPSALVHSSSLEVLDLTRNTLGGVIPPGLFNSTSLQRLSLGWNYFVGSIPSVPSIIDSPLQSLVLSVNELTGTIPSSLGNFSSLRRLLLADNKFQGSIPASLSQLPNLQELDMSYNNLSGTVPASLYNMSSLIDLRLAMNRFTGSIPSDIGNTLTSIRTLIFQENNFEGQIPPSLANATNLESINLAQNAFHGIIPSFGSLSKLKQLILAANHLEAGDWTFLSSLTNCTKLEELALAINMMQVLIISSNNAEYGFGNKISTEGDVYSYGILILEMLTGKRPTDELFSNGLSLHKFVGDAFPERTSEILDPNIIRSLGDEGLDNKADKENHAAAGLLGSITQLIKVGLSCSMEAPKDRPTMLEVYAEVNAIKQSISAVCVE</sequence>
<dbReference type="GO" id="GO:0004674">
    <property type="term" value="F:protein serine/threonine kinase activity"/>
    <property type="evidence" value="ECO:0007669"/>
    <property type="project" value="UniProtKB-EC"/>
</dbReference>
<dbReference type="GO" id="GO:0005524">
    <property type="term" value="F:ATP binding"/>
    <property type="evidence" value="ECO:0007669"/>
    <property type="project" value="UniProtKB-KW"/>
</dbReference>
<keyword evidence="6" id="KW-0547">Nucleotide-binding</keyword>
<comment type="caution">
    <text evidence="12">The sequence shown here is derived from an EMBL/GenBank/DDBJ whole genome shotgun (WGS) entry which is preliminary data.</text>
</comment>
<dbReference type="FunFam" id="3.80.10.10:FF:001158">
    <property type="entry name" value="Leucine-rich repeat protein kinase family protein"/>
    <property type="match status" value="1"/>
</dbReference>
<dbReference type="Pfam" id="PF08263">
    <property type="entry name" value="LRRNT_2"/>
    <property type="match status" value="1"/>
</dbReference>
<comment type="subcellular location">
    <subcellularLocation>
        <location evidence="1">Membrane</location>
        <topology evidence="1">Single-pass membrane protein</topology>
    </subcellularLocation>
</comment>